<feature type="domain" description="GmrSD restriction endonucleases N-terminal" evidence="1">
    <location>
        <begin position="16"/>
        <end position="218"/>
    </location>
</feature>
<reference evidence="2 3" key="1">
    <citation type="submission" date="2024-03" db="EMBL/GenBank/DDBJ databases">
        <title>Draft genome sequence of Pseudonocardia nematodicida JCM 31783.</title>
        <authorList>
            <person name="Butdee W."/>
            <person name="Duangmal K."/>
        </authorList>
    </citation>
    <scope>NUCLEOTIDE SEQUENCE [LARGE SCALE GENOMIC DNA]</scope>
    <source>
        <strain evidence="2 3">JCM 31783</strain>
    </source>
</reference>
<evidence type="ECO:0000313" key="3">
    <source>
        <dbReference type="Proteomes" id="UP001494902"/>
    </source>
</evidence>
<dbReference type="EMBL" id="JBEDNQ010000002">
    <property type="protein sequence ID" value="MEQ3550155.1"/>
    <property type="molecule type" value="Genomic_DNA"/>
</dbReference>
<dbReference type="RefSeq" id="WP_349297235.1">
    <property type="nucleotide sequence ID" value="NZ_JBEDNQ010000002.1"/>
</dbReference>
<keyword evidence="3" id="KW-1185">Reference proteome</keyword>
<dbReference type="InterPro" id="IPR004919">
    <property type="entry name" value="GmrSD_N"/>
</dbReference>
<sequence length="666" mass="73208">MELPAVMHVEKTERQISELMSQISAGEIRLPELQRDYVWKPPHVAKLVDSLYRGYPLGSLLFWQTDSDPARRSMAVKAPQHAAMRAPLYLLDGQQRLTSLHRVFTDQRDAQVVFHVGEQRFQNQSATTRADARWVKVYDLVSPDSSMLGILRGLLDAGLELDEREIERRITRVRNLGERSFHLEILKDFPYEEIAEIFVRVNSAGRRLNTLDLATATLSSRRRGTLRQLEAEADRWREMGFGGIDVNFLSRAFTGAVLGRGLSAWSHGKLAGATDAQLDDGWETVRTGLARLIPLLRDTLGVTRSDVLPSMIALIPLVVLLGERPADRLDEQTTDGILYWLLVAMATSRYSGSTDTLLGRDIQAAREADPVRALLGRLLIHQGRPRVTAETLSGRTKDGRHAFLALLAVRRRGARDWWHGTELLSPNLPHAMAQHRLHPTRALASRHRPLAAELANHVFVSMESAAALSAAASTADHLAELGTPALSAHCIPTDPELHGPERVEDFLAARRAELAGAINDLLDHFEPEWVGRFPDAGGSGGPTLTAVHYGSAWDPGVLRFVAAGPGLEWSGVTDAGELDAAISAVVDTRVASDIEIAGQSVPVDVAVEGDAVTVAIGPYDVTGPADLWRRVLEDRRRSARAPGRMPDTVHTPWNGERAPLDLAVCR</sequence>
<gene>
    <name evidence="2" type="ORF">WIS52_06690</name>
</gene>
<organism evidence="2 3">
    <name type="scientific">Pseudonocardia nematodicida</name>
    <dbReference type="NCBI Taxonomy" id="1206997"/>
    <lineage>
        <taxon>Bacteria</taxon>
        <taxon>Bacillati</taxon>
        <taxon>Actinomycetota</taxon>
        <taxon>Actinomycetes</taxon>
        <taxon>Pseudonocardiales</taxon>
        <taxon>Pseudonocardiaceae</taxon>
        <taxon>Pseudonocardia</taxon>
    </lineage>
</organism>
<accession>A0ABV1K6N8</accession>
<proteinExistence type="predicted"/>
<evidence type="ECO:0000259" key="1">
    <source>
        <dbReference type="Pfam" id="PF03235"/>
    </source>
</evidence>
<comment type="caution">
    <text evidence="2">The sequence shown here is derived from an EMBL/GenBank/DDBJ whole genome shotgun (WGS) entry which is preliminary data.</text>
</comment>
<dbReference type="PANTHER" id="PTHR37292:SF2">
    <property type="entry name" value="DUF262 DOMAIN-CONTAINING PROTEIN"/>
    <property type="match status" value="1"/>
</dbReference>
<name>A0ABV1K6N8_9PSEU</name>
<evidence type="ECO:0000313" key="2">
    <source>
        <dbReference type="EMBL" id="MEQ3550155.1"/>
    </source>
</evidence>
<dbReference type="PANTHER" id="PTHR37292">
    <property type="entry name" value="VNG6097C"/>
    <property type="match status" value="1"/>
</dbReference>
<dbReference type="Proteomes" id="UP001494902">
    <property type="component" value="Unassembled WGS sequence"/>
</dbReference>
<dbReference type="Pfam" id="PF03235">
    <property type="entry name" value="GmrSD_N"/>
    <property type="match status" value="1"/>
</dbReference>
<protein>
    <submittedName>
        <fullName evidence="2">DUF262 domain-containing protein</fullName>
    </submittedName>
</protein>